<dbReference type="Proteomes" id="UP001173578">
    <property type="component" value="Unassembled WGS sequence"/>
</dbReference>
<evidence type="ECO:0000313" key="2">
    <source>
        <dbReference type="Proteomes" id="UP001173578"/>
    </source>
</evidence>
<gene>
    <name evidence="1" type="ORF">HX095_11605</name>
</gene>
<reference evidence="1" key="2">
    <citation type="journal article" date="2022" name="Sci. Total Environ.">
        <title>Prevalence, transmission, and molecular epidemiology of tet(X)-positive bacteria among humans, animals, and environmental niches in China: An epidemiological, and genomic-based study.</title>
        <authorList>
            <person name="Dong N."/>
            <person name="Zeng Y."/>
            <person name="Cai C."/>
            <person name="Sun C."/>
            <person name="Lu J."/>
            <person name="Liu C."/>
            <person name="Zhou H."/>
            <person name="Sun Q."/>
            <person name="Shu L."/>
            <person name="Wang H."/>
            <person name="Wang Y."/>
            <person name="Wang S."/>
            <person name="Wu C."/>
            <person name="Chan E.W."/>
            <person name="Chen G."/>
            <person name="Shen Z."/>
            <person name="Chen S."/>
            <person name="Zhang R."/>
        </authorList>
    </citation>
    <scope>NUCLEOTIDE SEQUENCE</scope>
    <source>
        <strain evidence="1">210</strain>
    </source>
</reference>
<protein>
    <submittedName>
        <fullName evidence="1">Uncharacterized protein</fullName>
    </submittedName>
</protein>
<dbReference type="EMBL" id="JACALR010000005">
    <property type="protein sequence ID" value="MDM1551859.1"/>
    <property type="molecule type" value="Genomic_DNA"/>
</dbReference>
<organism evidence="1 2">
    <name type="scientific">Empedobacter falsenii</name>
    <dbReference type="NCBI Taxonomy" id="343874"/>
    <lineage>
        <taxon>Bacteria</taxon>
        <taxon>Pseudomonadati</taxon>
        <taxon>Bacteroidota</taxon>
        <taxon>Flavobacteriia</taxon>
        <taxon>Flavobacteriales</taxon>
        <taxon>Weeksellaceae</taxon>
        <taxon>Empedobacter</taxon>
    </lineage>
</organism>
<name>A0AAW7DIP2_9FLAO</name>
<evidence type="ECO:0000313" key="1">
    <source>
        <dbReference type="EMBL" id="MDM1551859.1"/>
    </source>
</evidence>
<accession>A0AAW7DIP2</accession>
<comment type="caution">
    <text evidence="1">The sequence shown here is derived from an EMBL/GenBank/DDBJ whole genome shotgun (WGS) entry which is preliminary data.</text>
</comment>
<reference evidence="1" key="1">
    <citation type="submission" date="2020-06" db="EMBL/GenBank/DDBJ databases">
        <authorList>
            <person name="Dong N."/>
        </authorList>
    </citation>
    <scope>NUCLEOTIDE SEQUENCE</scope>
    <source>
        <strain evidence="1">210</strain>
    </source>
</reference>
<sequence length="61" mass="7363">MKVIFKINIFSRFNWKLFRGSLQIINSSIDVVANWKMYAEMYQVDEKKTHAIDRLLLKELK</sequence>
<dbReference type="AlphaFoldDB" id="A0AAW7DIP2"/>
<proteinExistence type="predicted"/>